<name>A0ABS6HD92_9PROT</name>
<evidence type="ECO:0000256" key="1">
    <source>
        <dbReference type="ARBA" id="ARBA00004417"/>
    </source>
</evidence>
<organism evidence="9 10">
    <name type="scientific">Falsiroseomonas oleicola</name>
    <dbReference type="NCBI Taxonomy" id="2801474"/>
    <lineage>
        <taxon>Bacteria</taxon>
        <taxon>Pseudomonadati</taxon>
        <taxon>Pseudomonadota</taxon>
        <taxon>Alphaproteobacteria</taxon>
        <taxon>Acetobacterales</taxon>
        <taxon>Roseomonadaceae</taxon>
        <taxon>Falsiroseomonas</taxon>
    </lineage>
</organism>
<evidence type="ECO:0000256" key="7">
    <source>
        <dbReference type="ARBA" id="ARBA00023136"/>
    </source>
</evidence>
<dbReference type="EMBL" id="JAERQM010000008">
    <property type="protein sequence ID" value="MBU8546669.1"/>
    <property type="molecule type" value="Genomic_DNA"/>
</dbReference>
<comment type="caution">
    <text evidence="9">The sequence shown here is derived from an EMBL/GenBank/DDBJ whole genome shotgun (WGS) entry which is preliminary data.</text>
</comment>
<dbReference type="PROSITE" id="PS50893">
    <property type="entry name" value="ABC_TRANSPORTER_2"/>
    <property type="match status" value="1"/>
</dbReference>
<dbReference type="PANTHER" id="PTHR43297">
    <property type="entry name" value="OLIGOPEPTIDE TRANSPORT ATP-BINDING PROTEIN APPD"/>
    <property type="match status" value="1"/>
</dbReference>
<dbReference type="NCBIfam" id="TIGR01727">
    <property type="entry name" value="oligo_HPY"/>
    <property type="match status" value="1"/>
</dbReference>
<reference evidence="9 10" key="1">
    <citation type="submission" date="2021-01" db="EMBL/GenBank/DDBJ databases">
        <title>Roseomonas sp. nov, a bacterium isolated from an oil production mixture in Yumen Oilfield.</title>
        <authorList>
            <person name="Wu D."/>
        </authorList>
    </citation>
    <scope>NUCLEOTIDE SEQUENCE [LARGE SCALE GENOMIC DNA]</scope>
    <source>
        <strain evidence="9 10">ROY-5-3</strain>
    </source>
</reference>
<dbReference type="PANTHER" id="PTHR43297:SF2">
    <property type="entry name" value="DIPEPTIDE TRANSPORT ATP-BINDING PROTEIN DPPD"/>
    <property type="match status" value="1"/>
</dbReference>
<evidence type="ECO:0000259" key="8">
    <source>
        <dbReference type="PROSITE" id="PS50893"/>
    </source>
</evidence>
<comment type="similarity">
    <text evidence="2">Belongs to the ABC transporter superfamily.</text>
</comment>
<evidence type="ECO:0000256" key="3">
    <source>
        <dbReference type="ARBA" id="ARBA00022448"/>
    </source>
</evidence>
<keyword evidence="6 9" id="KW-0067">ATP-binding</keyword>
<keyword evidence="7" id="KW-0472">Membrane</keyword>
<dbReference type="Pfam" id="PF08352">
    <property type="entry name" value="oligo_HPY"/>
    <property type="match status" value="1"/>
</dbReference>
<dbReference type="Proteomes" id="UP000689967">
    <property type="component" value="Unassembled WGS sequence"/>
</dbReference>
<dbReference type="InterPro" id="IPR017871">
    <property type="entry name" value="ABC_transporter-like_CS"/>
</dbReference>
<dbReference type="InterPro" id="IPR003439">
    <property type="entry name" value="ABC_transporter-like_ATP-bd"/>
</dbReference>
<dbReference type="GO" id="GO:0005524">
    <property type="term" value="F:ATP binding"/>
    <property type="evidence" value="ECO:0007669"/>
    <property type="project" value="UniProtKB-KW"/>
</dbReference>
<feature type="domain" description="ABC transporter" evidence="8">
    <location>
        <begin position="8"/>
        <end position="269"/>
    </location>
</feature>
<protein>
    <submittedName>
        <fullName evidence="9">ABC transporter ATP-binding protein</fullName>
    </submittedName>
</protein>
<evidence type="ECO:0000313" key="10">
    <source>
        <dbReference type="Proteomes" id="UP000689967"/>
    </source>
</evidence>
<proteinExistence type="inferred from homology"/>
<keyword evidence="5" id="KW-0547">Nucleotide-binding</keyword>
<dbReference type="SMART" id="SM00382">
    <property type="entry name" value="AAA"/>
    <property type="match status" value="1"/>
</dbReference>
<comment type="subcellular location">
    <subcellularLocation>
        <location evidence="1">Cell inner membrane</location>
        <topology evidence="1">Peripheral membrane protein</topology>
    </subcellularLocation>
</comment>
<keyword evidence="10" id="KW-1185">Reference proteome</keyword>
<evidence type="ECO:0000256" key="6">
    <source>
        <dbReference type="ARBA" id="ARBA00022840"/>
    </source>
</evidence>
<dbReference type="RefSeq" id="WP_216878684.1">
    <property type="nucleotide sequence ID" value="NZ_JAERQM010000008.1"/>
</dbReference>
<sequence>MDADLITVRDLRVSFASDAGIARVLDGVQCGIRAGEIRGLVGESGCGKTTLARAILGILPRNAARIDSGTVMFGGRNLLDLPEDRLAAEVRGREIAYIPQDPSTAFNPVFTIGTQIADLMRWKSPLARAANPPSGRARREADLARVIELLRLVQLPNPEALLRKYPHEVSGGQRQRLMIAMALLPEPKLVIADEPTTALDVTVQAQILKLLKQLARERNVAVLFTTHDLGAAYEICDRITVMYAGQEVEEAPVSEFFDRPSHPYTRKLLDSLPSAETGLRGIPGEIPRLIDPPAGCRFNPRCERASDLCRTDRPPPEPVSPGHMVRCHHRLTEFSA</sequence>
<evidence type="ECO:0000313" key="9">
    <source>
        <dbReference type="EMBL" id="MBU8546669.1"/>
    </source>
</evidence>
<dbReference type="PROSITE" id="PS00211">
    <property type="entry name" value="ABC_TRANSPORTER_1"/>
    <property type="match status" value="1"/>
</dbReference>
<accession>A0ABS6HD92</accession>
<evidence type="ECO:0000256" key="5">
    <source>
        <dbReference type="ARBA" id="ARBA00022741"/>
    </source>
</evidence>
<dbReference type="CDD" id="cd03257">
    <property type="entry name" value="ABC_NikE_OppD_transporters"/>
    <property type="match status" value="1"/>
</dbReference>
<keyword evidence="4" id="KW-1003">Cell membrane</keyword>
<dbReference type="Pfam" id="PF00005">
    <property type="entry name" value="ABC_tran"/>
    <property type="match status" value="1"/>
</dbReference>
<dbReference type="InterPro" id="IPR003593">
    <property type="entry name" value="AAA+_ATPase"/>
</dbReference>
<keyword evidence="3" id="KW-0813">Transport</keyword>
<evidence type="ECO:0000256" key="4">
    <source>
        <dbReference type="ARBA" id="ARBA00022475"/>
    </source>
</evidence>
<dbReference type="InterPro" id="IPR050388">
    <property type="entry name" value="ABC_Ni/Peptide_Import"/>
</dbReference>
<evidence type="ECO:0000256" key="2">
    <source>
        <dbReference type="ARBA" id="ARBA00005417"/>
    </source>
</evidence>
<dbReference type="InterPro" id="IPR013563">
    <property type="entry name" value="Oligopep_ABC_C"/>
</dbReference>
<gene>
    <name evidence="9" type="ORF">JJQ90_23315</name>
</gene>